<dbReference type="Pfam" id="PF00300">
    <property type="entry name" value="His_Phos_1"/>
    <property type="match status" value="2"/>
</dbReference>
<dbReference type="InterPro" id="IPR051695">
    <property type="entry name" value="Phosphoglycerate_Mutase"/>
</dbReference>
<comment type="caution">
    <text evidence="3">The sequence shown here is derived from an EMBL/GenBank/DDBJ whole genome shotgun (WGS) entry which is preliminary data.</text>
</comment>
<feature type="binding site" evidence="2">
    <location>
        <begin position="220"/>
        <end position="227"/>
    </location>
    <ligand>
        <name>substrate</name>
    </ligand>
</feature>
<reference evidence="3 4" key="1">
    <citation type="submission" date="2018-08" db="EMBL/GenBank/DDBJ databases">
        <title>A genome reference for cultivated species of the human gut microbiota.</title>
        <authorList>
            <person name="Zou Y."/>
            <person name="Xue W."/>
            <person name="Luo G."/>
        </authorList>
    </citation>
    <scope>NUCLEOTIDE SEQUENCE [LARGE SCALE GENOMIC DNA]</scope>
    <source>
        <strain evidence="3 4">AF18-46</strain>
    </source>
</reference>
<proteinExistence type="predicted"/>
<evidence type="ECO:0000313" key="4">
    <source>
        <dbReference type="Proteomes" id="UP000284731"/>
    </source>
</evidence>
<dbReference type="AlphaFoldDB" id="A0A412PAU6"/>
<dbReference type="Proteomes" id="UP000284731">
    <property type="component" value="Unassembled WGS sequence"/>
</dbReference>
<name>A0A412PAU6_9FIRM</name>
<dbReference type="PROSITE" id="PS00175">
    <property type="entry name" value="PG_MUTASE"/>
    <property type="match status" value="1"/>
</dbReference>
<dbReference type="Gene3D" id="3.40.50.1240">
    <property type="entry name" value="Phosphoglycerate mutase-like"/>
    <property type="match status" value="2"/>
</dbReference>
<dbReference type="PANTHER" id="PTHR46517">
    <property type="entry name" value="FRUCTOSE-2,6-BISPHOSPHATASE TIGAR"/>
    <property type="match status" value="1"/>
</dbReference>
<dbReference type="InterPro" id="IPR013078">
    <property type="entry name" value="His_Pase_superF_clade-1"/>
</dbReference>
<evidence type="ECO:0000256" key="2">
    <source>
        <dbReference type="PIRSR" id="PIRSR613078-2"/>
    </source>
</evidence>
<dbReference type="PANTHER" id="PTHR46517:SF1">
    <property type="entry name" value="FRUCTOSE-2,6-BISPHOSPHATASE TIGAR"/>
    <property type="match status" value="1"/>
</dbReference>
<dbReference type="SMART" id="SM00855">
    <property type="entry name" value="PGAM"/>
    <property type="match status" value="2"/>
</dbReference>
<evidence type="ECO:0000313" key="3">
    <source>
        <dbReference type="EMBL" id="RGT53698.1"/>
    </source>
</evidence>
<dbReference type="InterPro" id="IPR029033">
    <property type="entry name" value="His_PPase_superfam"/>
</dbReference>
<protein>
    <submittedName>
        <fullName evidence="3">Histidine phosphatase family protein</fullName>
    </submittedName>
</protein>
<dbReference type="InterPro" id="IPR001345">
    <property type="entry name" value="PG/BPGM_mutase_AS"/>
</dbReference>
<sequence>MKITFYLVRHGETLFNHLGRMQGYCDSPLTELGLQQAQQASAKLKDIWFDHIYSSPSERAWNTADIIVKDRGVKPELLSGLHEMSFGRLEGARHTAHAEEIYACREKMDYSSAGGESPAMMEERIRKTLNHIIDQCVDGDRVLLVGHGMYQLCTLKFLLGVDLEALRKERDSEGCSMIPNAGIMVFSYEDGNYQIQQVPVEPENFIYHVEDKTVHFYYVRHGETLFNHYNRMQGRSDSPLTAQGIEQVKLSAKALRNINFAFAYCSSAERARDTASYILESHDISAVPNQDLREINFGTYEARVRDSIMDELYERFNPCVNFSDVGGESEEQVIERIQRILTLVLARAKDGDNVLLVAHGSLYMTLLKHLFNIYRADLTEQKKAEGKHIMPNGGIAKFTFSHGAYQLDQLMVTPEEFMEVK</sequence>
<dbReference type="CDD" id="cd07067">
    <property type="entry name" value="HP_PGM_like"/>
    <property type="match status" value="2"/>
</dbReference>
<gene>
    <name evidence="3" type="ORF">DWX20_09685</name>
</gene>
<dbReference type="EMBL" id="QRWX01000005">
    <property type="protein sequence ID" value="RGT53698.1"/>
    <property type="molecule type" value="Genomic_DNA"/>
</dbReference>
<accession>A0A412PAU6</accession>
<dbReference type="GO" id="GO:0043456">
    <property type="term" value="P:regulation of pentose-phosphate shunt"/>
    <property type="evidence" value="ECO:0007669"/>
    <property type="project" value="TreeGrafter"/>
</dbReference>
<dbReference type="RefSeq" id="WP_006526207.1">
    <property type="nucleotide sequence ID" value="NZ_CABJCF010000005.1"/>
</dbReference>
<dbReference type="GO" id="GO:0045820">
    <property type="term" value="P:negative regulation of glycolytic process"/>
    <property type="evidence" value="ECO:0007669"/>
    <property type="project" value="TreeGrafter"/>
</dbReference>
<dbReference type="GO" id="GO:0004331">
    <property type="term" value="F:fructose-2,6-bisphosphate 2-phosphatase activity"/>
    <property type="evidence" value="ECO:0007669"/>
    <property type="project" value="TreeGrafter"/>
</dbReference>
<feature type="binding site" evidence="2">
    <location>
        <position position="270"/>
    </location>
    <ligand>
        <name>substrate</name>
    </ligand>
</feature>
<keyword evidence="1" id="KW-0378">Hydrolase</keyword>
<dbReference type="GO" id="GO:0005829">
    <property type="term" value="C:cytosol"/>
    <property type="evidence" value="ECO:0007669"/>
    <property type="project" value="TreeGrafter"/>
</dbReference>
<organism evidence="3 4">
    <name type="scientific">Solobacterium moorei</name>
    <dbReference type="NCBI Taxonomy" id="102148"/>
    <lineage>
        <taxon>Bacteria</taxon>
        <taxon>Bacillati</taxon>
        <taxon>Bacillota</taxon>
        <taxon>Erysipelotrichia</taxon>
        <taxon>Erysipelotrichales</taxon>
        <taxon>Erysipelotrichaceae</taxon>
        <taxon>Solobacterium</taxon>
    </lineage>
</organism>
<dbReference type="SUPFAM" id="SSF53254">
    <property type="entry name" value="Phosphoglycerate mutase-like"/>
    <property type="match status" value="2"/>
</dbReference>
<evidence type="ECO:0000256" key="1">
    <source>
        <dbReference type="ARBA" id="ARBA00022801"/>
    </source>
</evidence>